<feature type="compositionally biased region" description="Low complexity" evidence="1">
    <location>
        <begin position="73"/>
        <end position="120"/>
    </location>
</feature>
<feature type="region of interest" description="Disordered" evidence="1">
    <location>
        <begin position="1"/>
        <end position="25"/>
    </location>
</feature>
<feature type="region of interest" description="Disordered" evidence="1">
    <location>
        <begin position="73"/>
        <end position="195"/>
    </location>
</feature>
<dbReference type="InParanoid" id="A0A0G4FE17"/>
<dbReference type="EMBL" id="CDMY01000416">
    <property type="protein sequence ID" value="CEM11442.1"/>
    <property type="molecule type" value="Genomic_DNA"/>
</dbReference>
<name>A0A0G4FE17_VITBC</name>
<dbReference type="Proteomes" id="UP000041254">
    <property type="component" value="Unassembled WGS sequence"/>
</dbReference>
<dbReference type="AlphaFoldDB" id="A0A0G4FE17"/>
<proteinExistence type="predicted"/>
<feature type="compositionally biased region" description="Basic and acidic residues" evidence="1">
    <location>
        <begin position="147"/>
        <end position="173"/>
    </location>
</feature>
<feature type="compositionally biased region" description="Basic residues" evidence="1">
    <location>
        <begin position="122"/>
        <end position="146"/>
    </location>
</feature>
<evidence type="ECO:0000313" key="2">
    <source>
        <dbReference type="EMBL" id="CEM11442.1"/>
    </source>
</evidence>
<organism evidence="2 3">
    <name type="scientific">Vitrella brassicaformis (strain CCMP3155)</name>
    <dbReference type="NCBI Taxonomy" id="1169540"/>
    <lineage>
        <taxon>Eukaryota</taxon>
        <taxon>Sar</taxon>
        <taxon>Alveolata</taxon>
        <taxon>Colpodellida</taxon>
        <taxon>Vitrellaceae</taxon>
        <taxon>Vitrella</taxon>
    </lineage>
</organism>
<evidence type="ECO:0000256" key="1">
    <source>
        <dbReference type="SAM" id="MobiDB-lite"/>
    </source>
</evidence>
<sequence length="328" mass="36217">MLEAEEGGSSAAPRDLPSAAAKAGDRGGLIRLAISDLYQELQGCLALALFEAPPLSLPTLTSPEALQKFDRILTQPLQQQQPSTAAPLSAAAGDTTQQQQQQQGSSADQQRAAQGKAPAAKPKPKPKVKVKSRASGKGRGKKKLSKKDREKERELQKERQRERERELERVRDKERRRRERERERAASGLSRESLERMMDEERTRLRNGREMADVFDGAVEERVRRLTGHYTKLRRFICGGEDGMMPPLPTNLKKESDYAREVAELQQANASLDHQLLVLQQSAGELRDTVECGLRSAVGGELTRQGATVVMGGMGRGEGHGGQMTRSC</sequence>
<reference evidence="2 3" key="1">
    <citation type="submission" date="2014-11" db="EMBL/GenBank/DDBJ databases">
        <authorList>
            <person name="Zhu J."/>
            <person name="Qi W."/>
            <person name="Song R."/>
        </authorList>
    </citation>
    <scope>NUCLEOTIDE SEQUENCE [LARGE SCALE GENOMIC DNA]</scope>
</reference>
<dbReference type="VEuPathDB" id="CryptoDB:Vbra_1184"/>
<evidence type="ECO:0000313" key="3">
    <source>
        <dbReference type="Proteomes" id="UP000041254"/>
    </source>
</evidence>
<accession>A0A0G4FE17</accession>
<protein>
    <submittedName>
        <fullName evidence="2">Uncharacterized protein</fullName>
    </submittedName>
</protein>
<gene>
    <name evidence="2" type="ORF">Vbra_1184</name>
</gene>
<keyword evidence="3" id="KW-1185">Reference proteome</keyword>